<dbReference type="eggNOG" id="KOG0143">
    <property type="taxonomic scope" value="Eukaryota"/>
</dbReference>
<dbReference type="GO" id="GO:0016706">
    <property type="term" value="F:2-oxoglutarate-dependent dioxygenase activity"/>
    <property type="evidence" value="ECO:0000318"/>
    <property type="project" value="GO_Central"/>
</dbReference>
<dbReference type="Pfam" id="PF03171">
    <property type="entry name" value="2OG-FeII_Oxy"/>
    <property type="match status" value="1"/>
</dbReference>
<dbReference type="EMBL" id="KK198757">
    <property type="protein sequence ID" value="KCW73562.1"/>
    <property type="molecule type" value="Genomic_DNA"/>
</dbReference>
<evidence type="ECO:0000256" key="3">
    <source>
        <dbReference type="RuleBase" id="RU003682"/>
    </source>
</evidence>
<dbReference type="AlphaFoldDB" id="A0A059C5C9"/>
<dbReference type="InterPro" id="IPR005123">
    <property type="entry name" value="Oxoglu/Fe-dep_dioxygenase_dom"/>
</dbReference>
<accession>A0A059C5C9</accession>
<name>A0A059C5C9_EUCGR</name>
<dbReference type="SUPFAM" id="SSF51197">
    <property type="entry name" value="Clavaminate synthase-like"/>
    <property type="match status" value="1"/>
</dbReference>
<evidence type="ECO:0000256" key="2">
    <source>
        <dbReference type="ARBA" id="ARBA00023004"/>
    </source>
</evidence>
<organism evidence="5">
    <name type="scientific">Eucalyptus grandis</name>
    <name type="common">Flooded gum</name>
    <dbReference type="NCBI Taxonomy" id="71139"/>
    <lineage>
        <taxon>Eukaryota</taxon>
        <taxon>Viridiplantae</taxon>
        <taxon>Streptophyta</taxon>
        <taxon>Embryophyta</taxon>
        <taxon>Tracheophyta</taxon>
        <taxon>Spermatophyta</taxon>
        <taxon>Magnoliopsida</taxon>
        <taxon>eudicotyledons</taxon>
        <taxon>Gunneridae</taxon>
        <taxon>Pentapetalae</taxon>
        <taxon>rosids</taxon>
        <taxon>malvids</taxon>
        <taxon>Myrtales</taxon>
        <taxon>Myrtaceae</taxon>
        <taxon>Myrtoideae</taxon>
        <taxon>Eucalypteae</taxon>
        <taxon>Eucalyptus</taxon>
    </lineage>
</organism>
<keyword evidence="2 3" id="KW-0408">Iron</keyword>
<dbReference type="OMA" id="CAEPSPY"/>
<dbReference type="STRING" id="71139.A0A059C5C9"/>
<reference evidence="5" key="1">
    <citation type="submission" date="2013-07" db="EMBL/GenBank/DDBJ databases">
        <title>The genome of Eucalyptus grandis.</title>
        <authorList>
            <person name="Schmutz J."/>
            <person name="Hayes R."/>
            <person name="Myburg A."/>
            <person name="Tuskan G."/>
            <person name="Grattapaglia D."/>
            <person name="Rokhsar D.S."/>
        </authorList>
    </citation>
    <scope>NUCLEOTIDE SEQUENCE</scope>
    <source>
        <tissue evidence="5">Leaf extractions</tissue>
    </source>
</reference>
<evidence type="ECO:0000259" key="4">
    <source>
        <dbReference type="PROSITE" id="PS51471"/>
    </source>
</evidence>
<evidence type="ECO:0000256" key="1">
    <source>
        <dbReference type="ARBA" id="ARBA00022723"/>
    </source>
</evidence>
<sequence length="295" mass="33487">MMTPREYQLPVIDLSQPCAKENIFRAAKKYGLFQVVNHGISRELLGNVMREAVNLFETPLKTRAHSGLLNNSPWGTSPTQFSHHVPLVKIYDPSCHGQFTSLGGVMRALAPAMFGLSRTLAGFLEESLGHQGHSTLNEKCDENTCFLRLNHSPVCPLSPERFWPLPHVDNDFLTILYQDQVGGLRLLKDSRLVAVKPNRDALIVSIGDYLQAWSNDVYRSVEQKVERNREVERYSVAFSLCPSFGSQIGRCIKPSVYKKFTCGEYRKQVQEDIKRTCRKVGLVREIPYDVLKMTK</sequence>
<dbReference type="Pfam" id="PF14226">
    <property type="entry name" value="DIOX_N"/>
    <property type="match status" value="1"/>
</dbReference>
<dbReference type="InterPro" id="IPR026992">
    <property type="entry name" value="DIOX_N"/>
</dbReference>
<dbReference type="InterPro" id="IPR044861">
    <property type="entry name" value="IPNS-like_FE2OG_OXY"/>
</dbReference>
<evidence type="ECO:0000313" key="5">
    <source>
        <dbReference type="EMBL" id="KCW73562.1"/>
    </source>
</evidence>
<dbReference type="InterPro" id="IPR027443">
    <property type="entry name" value="IPNS-like_sf"/>
</dbReference>
<comment type="similarity">
    <text evidence="3">Belongs to the iron/ascorbate-dependent oxidoreductase family.</text>
</comment>
<dbReference type="InParanoid" id="A0A059C5C9"/>
<dbReference type="PANTHER" id="PTHR47990">
    <property type="entry name" value="2-OXOGLUTARATE (2OG) AND FE(II)-DEPENDENT OXYGENASE SUPERFAMILY PROTEIN-RELATED"/>
    <property type="match status" value="1"/>
</dbReference>
<protein>
    <recommendedName>
        <fullName evidence="4">Fe2OG dioxygenase domain-containing protein</fullName>
    </recommendedName>
</protein>
<dbReference type="Gene3D" id="2.60.120.330">
    <property type="entry name" value="B-lactam Antibiotic, Isopenicillin N Synthase, Chain"/>
    <property type="match status" value="1"/>
</dbReference>
<keyword evidence="3" id="KW-0560">Oxidoreductase</keyword>
<dbReference type="PROSITE" id="PS51471">
    <property type="entry name" value="FE2OG_OXY"/>
    <property type="match status" value="1"/>
</dbReference>
<gene>
    <name evidence="5" type="ORF">EUGRSUZ_E02097</name>
</gene>
<dbReference type="Gramene" id="KCW73562">
    <property type="protein sequence ID" value="KCW73562"/>
    <property type="gene ID" value="EUGRSUZ_E02097"/>
</dbReference>
<dbReference type="InterPro" id="IPR050231">
    <property type="entry name" value="Iron_ascorbate_oxido_reductase"/>
</dbReference>
<feature type="domain" description="Fe2OG dioxygenase" evidence="4">
    <location>
        <begin position="141"/>
        <end position="242"/>
    </location>
</feature>
<proteinExistence type="inferred from homology"/>
<keyword evidence="1 3" id="KW-0479">Metal-binding</keyword>
<dbReference type="GO" id="GO:0046872">
    <property type="term" value="F:metal ion binding"/>
    <property type="evidence" value="ECO:0007669"/>
    <property type="project" value="UniProtKB-KW"/>
</dbReference>